<dbReference type="AlphaFoldDB" id="A0AAD6Q7B1"/>
<gene>
    <name evidence="1" type="ORF">NC653_028343</name>
    <name evidence="2" type="ORF">NC653_028388</name>
</gene>
<dbReference type="Gene3D" id="3.30.465.10">
    <property type="match status" value="1"/>
</dbReference>
<name>A0AAD6Q7B1_9ROSI</name>
<reference evidence="1" key="1">
    <citation type="journal article" date="2023" name="Mol. Ecol. Resour.">
        <title>Chromosome-level genome assembly of a triploid poplar Populus alba 'Berolinensis'.</title>
        <authorList>
            <person name="Chen S."/>
            <person name="Yu Y."/>
            <person name="Wang X."/>
            <person name="Wang S."/>
            <person name="Zhang T."/>
            <person name="Zhou Y."/>
            <person name="He R."/>
            <person name="Meng N."/>
            <person name="Wang Y."/>
            <person name="Liu W."/>
            <person name="Liu Z."/>
            <person name="Liu J."/>
            <person name="Guo Q."/>
            <person name="Huang H."/>
            <person name="Sederoff R.R."/>
            <person name="Wang G."/>
            <person name="Qu G."/>
            <person name="Chen S."/>
        </authorList>
    </citation>
    <scope>NUCLEOTIDE SEQUENCE</scope>
    <source>
        <strain evidence="1">SC-2020</strain>
    </source>
</reference>
<dbReference type="EMBL" id="JAQIZT010000011">
    <property type="protein sequence ID" value="KAJ6980568.1"/>
    <property type="molecule type" value="Genomic_DNA"/>
</dbReference>
<evidence type="ECO:0000313" key="2">
    <source>
        <dbReference type="EMBL" id="KAJ6980568.1"/>
    </source>
</evidence>
<dbReference type="Proteomes" id="UP001164929">
    <property type="component" value="Chromosome 11"/>
</dbReference>
<comment type="caution">
    <text evidence="1">The sequence shown here is derived from an EMBL/GenBank/DDBJ whole genome shotgun (WGS) entry which is preliminary data.</text>
</comment>
<dbReference type="EMBL" id="JAQIZT010000011">
    <property type="protein sequence ID" value="KAJ6980510.1"/>
    <property type="molecule type" value="Genomic_DNA"/>
</dbReference>
<keyword evidence="3" id="KW-1185">Reference proteome</keyword>
<evidence type="ECO:0000313" key="1">
    <source>
        <dbReference type="EMBL" id="KAJ6980510.1"/>
    </source>
</evidence>
<dbReference type="InterPro" id="IPR016169">
    <property type="entry name" value="FAD-bd_PCMH_sub2"/>
</dbReference>
<proteinExistence type="predicted"/>
<accession>A0AAD6Q7B1</accession>
<dbReference type="Gene3D" id="3.40.462.20">
    <property type="match status" value="1"/>
</dbReference>
<evidence type="ECO:0000313" key="3">
    <source>
        <dbReference type="Proteomes" id="UP001164929"/>
    </source>
</evidence>
<organism evidence="1 3">
    <name type="scientific">Populus alba x Populus x berolinensis</name>
    <dbReference type="NCBI Taxonomy" id="444605"/>
    <lineage>
        <taxon>Eukaryota</taxon>
        <taxon>Viridiplantae</taxon>
        <taxon>Streptophyta</taxon>
        <taxon>Embryophyta</taxon>
        <taxon>Tracheophyta</taxon>
        <taxon>Spermatophyta</taxon>
        <taxon>Magnoliopsida</taxon>
        <taxon>eudicotyledons</taxon>
        <taxon>Gunneridae</taxon>
        <taxon>Pentapetalae</taxon>
        <taxon>rosids</taxon>
        <taxon>fabids</taxon>
        <taxon>Malpighiales</taxon>
        <taxon>Salicaceae</taxon>
        <taxon>Saliceae</taxon>
        <taxon>Populus</taxon>
    </lineage>
</organism>
<protein>
    <submittedName>
        <fullName evidence="1">Uncharacterized protein</fullName>
    </submittedName>
</protein>
<sequence length="50" mass="5892">MSWIESVLFWSNYQTCTSRDVLLERHSTKEKCLKRKSDCVQEPISKTGLE</sequence>